<dbReference type="SMART" id="SM01321">
    <property type="entry name" value="Y1_Tnp"/>
    <property type="match status" value="1"/>
</dbReference>
<dbReference type="SUPFAM" id="SSF143422">
    <property type="entry name" value="Transposase IS200-like"/>
    <property type="match status" value="1"/>
</dbReference>
<proteinExistence type="predicted"/>
<dbReference type="RefSeq" id="WP_163345774.1">
    <property type="nucleotide sequence ID" value="NZ_CP048409.1"/>
</dbReference>
<name>A0A6C0REB8_9BACT</name>
<sequence length="207" mass="24964">MKTIPLEYGKFYHVYNRGINACNLFRENENYEYFLHLCDKYISPVANTYAWVLMRNHFHLLVRIKTTRELNLQGFENLEGLKGTNRTFVNQQFSNLFNAYTKAINKRYQRTGSLFEHPFRRIKIESDAHLKYLVYYIHHNPIHHDFCEHYLDYPWSSYLTVISPKTTKLSRAEVLKWFTDKSNFEKFHSQEEIKKFDELKISCQGDL</sequence>
<dbReference type="PANTHER" id="PTHR34322">
    <property type="entry name" value="TRANSPOSASE, Y1_TNP DOMAIN-CONTAINING"/>
    <property type="match status" value="1"/>
</dbReference>
<feature type="domain" description="Transposase IS200-like" evidence="1">
    <location>
        <begin position="7"/>
        <end position="140"/>
    </location>
</feature>
<dbReference type="Proteomes" id="UP000474630">
    <property type="component" value="Chromosome"/>
</dbReference>
<gene>
    <name evidence="2" type="ORF">G0Q07_08980</name>
</gene>
<dbReference type="InterPro" id="IPR002686">
    <property type="entry name" value="Transposase_17"/>
</dbReference>
<organism evidence="2 3">
    <name type="scientific">Draconibacterium halophilum</name>
    <dbReference type="NCBI Taxonomy" id="2706887"/>
    <lineage>
        <taxon>Bacteria</taxon>
        <taxon>Pseudomonadati</taxon>
        <taxon>Bacteroidota</taxon>
        <taxon>Bacteroidia</taxon>
        <taxon>Marinilabiliales</taxon>
        <taxon>Prolixibacteraceae</taxon>
        <taxon>Draconibacterium</taxon>
    </lineage>
</organism>
<dbReference type="AlphaFoldDB" id="A0A6C0REB8"/>
<dbReference type="PANTHER" id="PTHR34322:SF2">
    <property type="entry name" value="TRANSPOSASE IS200-LIKE DOMAIN-CONTAINING PROTEIN"/>
    <property type="match status" value="1"/>
</dbReference>
<keyword evidence="3" id="KW-1185">Reference proteome</keyword>
<evidence type="ECO:0000313" key="2">
    <source>
        <dbReference type="EMBL" id="QIA07853.1"/>
    </source>
</evidence>
<dbReference type="EMBL" id="CP048409">
    <property type="protein sequence ID" value="QIA07853.1"/>
    <property type="molecule type" value="Genomic_DNA"/>
</dbReference>
<accession>A0A6C0REB8</accession>
<dbReference type="GO" id="GO:0003677">
    <property type="term" value="F:DNA binding"/>
    <property type="evidence" value="ECO:0007669"/>
    <property type="project" value="InterPro"/>
</dbReference>
<dbReference type="Gene3D" id="3.30.70.1290">
    <property type="entry name" value="Transposase IS200-like"/>
    <property type="match status" value="1"/>
</dbReference>
<evidence type="ECO:0000313" key="3">
    <source>
        <dbReference type="Proteomes" id="UP000474630"/>
    </source>
</evidence>
<dbReference type="GO" id="GO:0004803">
    <property type="term" value="F:transposase activity"/>
    <property type="evidence" value="ECO:0007669"/>
    <property type="project" value="InterPro"/>
</dbReference>
<evidence type="ECO:0000259" key="1">
    <source>
        <dbReference type="SMART" id="SM01321"/>
    </source>
</evidence>
<dbReference type="KEGG" id="drc:G0Q07_08980"/>
<dbReference type="GO" id="GO:0006313">
    <property type="term" value="P:DNA transposition"/>
    <property type="evidence" value="ECO:0007669"/>
    <property type="project" value="InterPro"/>
</dbReference>
<protein>
    <recommendedName>
        <fullName evidence="1">Transposase IS200-like domain-containing protein</fullName>
    </recommendedName>
</protein>
<reference evidence="2 3" key="1">
    <citation type="submission" date="2020-02" db="EMBL/GenBank/DDBJ databases">
        <title>Genome sequencing for Draconibacterium sp. strain M1.</title>
        <authorList>
            <person name="Park S.-J."/>
        </authorList>
    </citation>
    <scope>NUCLEOTIDE SEQUENCE [LARGE SCALE GENOMIC DNA]</scope>
    <source>
        <strain evidence="2 3">M1</strain>
    </source>
</reference>
<dbReference type="InterPro" id="IPR036515">
    <property type="entry name" value="Transposase_17_sf"/>
</dbReference>